<evidence type="ECO:0000313" key="1">
    <source>
        <dbReference type="EMBL" id="MCL7715689.1"/>
    </source>
</evidence>
<reference evidence="1 2" key="1">
    <citation type="submission" date="2021-08" db="EMBL/GenBank/DDBJ databases">
        <title>Novel members of of the genus Stenotrophomonas from differernt environment.</title>
        <authorList>
            <person name="Deng Y."/>
        </authorList>
    </citation>
    <scope>NUCLEOTIDE SEQUENCE [LARGE SCALE GENOMIC DNA]</scope>
    <source>
        <strain evidence="1 2">CPCC 101365</strain>
    </source>
</reference>
<evidence type="ECO:0000313" key="2">
    <source>
        <dbReference type="Proteomes" id="UP001431235"/>
    </source>
</evidence>
<accession>A0ABT0SK31</accession>
<protein>
    <submittedName>
        <fullName evidence="1">DUF3861 domain-containing protein</fullName>
    </submittedName>
</protein>
<gene>
    <name evidence="1" type="ORF">K5L01_13665</name>
</gene>
<dbReference type="Proteomes" id="UP001431235">
    <property type="component" value="Unassembled WGS sequence"/>
</dbReference>
<keyword evidence="2" id="KW-1185">Reference proteome</keyword>
<organism evidence="1 2">
    <name type="scientific">Stenotrophomonas mori</name>
    <dbReference type="NCBI Taxonomy" id="2871096"/>
    <lineage>
        <taxon>Bacteria</taxon>
        <taxon>Pseudomonadati</taxon>
        <taxon>Pseudomonadota</taxon>
        <taxon>Gammaproteobacteria</taxon>
        <taxon>Lysobacterales</taxon>
        <taxon>Lysobacteraceae</taxon>
        <taxon>Stenotrophomonas</taxon>
    </lineage>
</organism>
<dbReference type="InterPro" id="IPR024476">
    <property type="entry name" value="DUF3861"/>
</dbReference>
<name>A0ABT0SK31_9GAMM</name>
<dbReference type="Pfam" id="PF12977">
    <property type="entry name" value="DUF3861"/>
    <property type="match status" value="1"/>
</dbReference>
<dbReference type="EMBL" id="JAIKTS010000005">
    <property type="protein sequence ID" value="MCL7715689.1"/>
    <property type="molecule type" value="Genomic_DNA"/>
</dbReference>
<sequence length="113" mass="12258">MVLPRSSVTHHAMSSNTHRYRITVTPVEADGAQCSGRCTIEFEQRSPRDWMHALEGAQRQRLLSCNEDATAVVATGLLETLAGASRDPEHPLGALQPELDGLLAKLLALRGTV</sequence>
<comment type="caution">
    <text evidence="1">The sequence shown here is derived from an EMBL/GenBank/DDBJ whole genome shotgun (WGS) entry which is preliminary data.</text>
</comment>
<proteinExistence type="predicted"/>